<evidence type="ECO:0000313" key="2">
    <source>
        <dbReference type="Proteomes" id="UP000789901"/>
    </source>
</evidence>
<keyword evidence="2" id="KW-1185">Reference proteome</keyword>
<protein>
    <submittedName>
        <fullName evidence="1">6556_t:CDS:1</fullName>
    </submittedName>
</protein>
<dbReference type="EMBL" id="CAJVQB010000280">
    <property type="protein sequence ID" value="CAG8479555.1"/>
    <property type="molecule type" value="Genomic_DNA"/>
</dbReference>
<reference evidence="1 2" key="1">
    <citation type="submission" date="2021-06" db="EMBL/GenBank/DDBJ databases">
        <authorList>
            <person name="Kallberg Y."/>
            <person name="Tangrot J."/>
            <person name="Rosling A."/>
        </authorList>
    </citation>
    <scope>NUCLEOTIDE SEQUENCE [LARGE SCALE GENOMIC DNA]</scope>
    <source>
        <strain evidence="1 2">120-4 pot B 10/14</strain>
    </source>
</reference>
<accession>A0ABM8VYL0</accession>
<name>A0ABM8VYL0_GIGMA</name>
<dbReference type="Proteomes" id="UP000789901">
    <property type="component" value="Unassembled WGS sequence"/>
</dbReference>
<comment type="caution">
    <text evidence="1">The sequence shown here is derived from an EMBL/GenBank/DDBJ whole genome shotgun (WGS) entry which is preliminary data.</text>
</comment>
<proteinExistence type="predicted"/>
<gene>
    <name evidence="1" type="ORF">GMARGA_LOCUS1172</name>
</gene>
<evidence type="ECO:0000313" key="1">
    <source>
        <dbReference type="EMBL" id="CAG8479555.1"/>
    </source>
</evidence>
<sequence>MDQPPSIKVLINSVDSKLKLYLDYDLNLLEAYHQIKERLDFKFTDYRYRFFFKNLDEELDPSKSYNSKIKISDIISQNYIYMVRKLPIKVNVIERRSMFYEFNELDDTLPKIRKILLDIHLRTILGNSDILSILPDRKKIMISENPFPKVYINKHFEDEDIEKFTKQLRTKTKLTYVRSNLKMGPNLVFKHDGEEIKHPSEDFIYWTDIASLEGKKLQLNIYQKNNQDWNKLIEQCEIGFIYKNYNIQLAESQAFTIDVTKIKPSTPQTDSEIAELKCEQIFDSSFKERLILNANELSEHRNETTIYSCNIIRKSQLNLDRANITLESDFIKEVTLALSNTSRMGKINELKRISKKYGHFYANEVIYGGVIIENDKDINAHEKSSISYNVRPIFDLLNDDLRNKVLETFGKQILKAGIITHYTELKKPCMEPVVIDSLCNEIKDVTSSPLKCQIFASVMNQDNRIYSLRVEYLDENTPTFVIHYVGYPEKFMFEQSNCEVEVNERVCKVNKIEEKSNLSYSYPISSISSLSNHSKLGISVIECPKISSSYCTHKSKIVTGTHFSSEDSACLFAHNLENNYNIENLKIVYCIIKNAQCGLLKVKWEDSKNVNIFSRPKTYKKLIACREDKESFESIFKNLSSRVKLTTEQERYRFCYLLLINVINDCNHHGFVNITPKCPLYHSLNPTNCEKLNFEGQMSYLQVRSKN</sequence>
<organism evidence="1 2">
    <name type="scientific">Gigaspora margarita</name>
    <dbReference type="NCBI Taxonomy" id="4874"/>
    <lineage>
        <taxon>Eukaryota</taxon>
        <taxon>Fungi</taxon>
        <taxon>Fungi incertae sedis</taxon>
        <taxon>Mucoromycota</taxon>
        <taxon>Glomeromycotina</taxon>
        <taxon>Glomeromycetes</taxon>
        <taxon>Diversisporales</taxon>
        <taxon>Gigasporaceae</taxon>
        <taxon>Gigaspora</taxon>
    </lineage>
</organism>